<reference evidence="3" key="2">
    <citation type="submission" date="2020-11" db="EMBL/GenBank/DDBJ databases">
        <title>Whole genome sequencing of Colletotrichum sp.</title>
        <authorList>
            <person name="Li H."/>
        </authorList>
    </citation>
    <scope>NUCLEOTIDE SEQUENCE</scope>
    <source>
        <strain evidence="3">CkLH20</strain>
    </source>
</reference>
<accession>A0A9P6I9C9</accession>
<feature type="signal peptide" evidence="2">
    <location>
        <begin position="1"/>
        <end position="20"/>
    </location>
</feature>
<reference evidence="3" key="1">
    <citation type="submission" date="2020-03" db="EMBL/GenBank/DDBJ databases">
        <authorList>
            <person name="He L."/>
        </authorList>
    </citation>
    <scope>NUCLEOTIDE SEQUENCE</scope>
    <source>
        <strain evidence="3">CkLH20</strain>
    </source>
</reference>
<dbReference type="RefSeq" id="XP_038749039.1">
    <property type="nucleotide sequence ID" value="XM_038885840.1"/>
</dbReference>
<name>A0A9P6I9C9_9PEZI</name>
<feature type="chain" id="PRO_5040382237" evidence="2">
    <location>
        <begin position="21"/>
        <end position="347"/>
    </location>
</feature>
<dbReference type="Proteomes" id="UP000781932">
    <property type="component" value="Unassembled WGS sequence"/>
</dbReference>
<dbReference type="GeneID" id="62158914"/>
<keyword evidence="4" id="KW-1185">Reference proteome</keyword>
<evidence type="ECO:0000313" key="4">
    <source>
        <dbReference type="Proteomes" id="UP000781932"/>
    </source>
</evidence>
<dbReference type="OrthoDB" id="3490397at2759"/>
<feature type="region of interest" description="Disordered" evidence="1">
    <location>
        <begin position="159"/>
        <end position="347"/>
    </location>
</feature>
<sequence length="347" mass="35684">MVASSRILAVASAFAVGASAAAVPVLRRQEDGNRWTATNYTWGCSPGGCIANFFLLGQEGFPSGAPAFDVQCSPVYVQQDWTACKNADGSDMAPESVVYAVWQKNEPTDPNQYVNIAHVYYRQEDGLYYIAQTNSTGFVPEQGASEFFDIASVLPAPESHLPPPTLTSTPSAPVTIQSDAPASDPIQSDIAAPDPVQSDIAAPNPIQSDAPASDPLQSDIAAPVPIQSDAPASDPIQSDVPTPDPVQSDAPIPSTDLTVTDPVPPAGENIPNSDDGTQDTGSDNVITPGGGPTDDPVPTQSEAPSPAPTETEPTSDDPASTPEVMSQPILAPGEASIGTIPPGGDGA</sequence>
<comment type="caution">
    <text evidence="3">The sequence shown here is derived from an EMBL/GenBank/DDBJ whole genome shotgun (WGS) entry which is preliminary data.</text>
</comment>
<keyword evidence="2" id="KW-0732">Signal</keyword>
<evidence type="ECO:0000256" key="2">
    <source>
        <dbReference type="SAM" id="SignalP"/>
    </source>
</evidence>
<protein>
    <submittedName>
        <fullName evidence="3">Uncharacterized protein</fullName>
    </submittedName>
</protein>
<organism evidence="3 4">
    <name type="scientific">Colletotrichum karsti</name>
    <dbReference type="NCBI Taxonomy" id="1095194"/>
    <lineage>
        <taxon>Eukaryota</taxon>
        <taxon>Fungi</taxon>
        <taxon>Dikarya</taxon>
        <taxon>Ascomycota</taxon>
        <taxon>Pezizomycotina</taxon>
        <taxon>Sordariomycetes</taxon>
        <taxon>Hypocreomycetidae</taxon>
        <taxon>Glomerellales</taxon>
        <taxon>Glomerellaceae</taxon>
        <taxon>Colletotrichum</taxon>
        <taxon>Colletotrichum boninense species complex</taxon>
    </lineage>
</organism>
<feature type="compositionally biased region" description="Low complexity" evidence="1">
    <location>
        <begin position="293"/>
        <end position="319"/>
    </location>
</feature>
<evidence type="ECO:0000313" key="3">
    <source>
        <dbReference type="EMBL" id="KAF9879578.1"/>
    </source>
</evidence>
<evidence type="ECO:0000256" key="1">
    <source>
        <dbReference type="SAM" id="MobiDB-lite"/>
    </source>
</evidence>
<dbReference type="AlphaFoldDB" id="A0A9P6I9C9"/>
<proteinExistence type="predicted"/>
<dbReference type="EMBL" id="JAATWM020000007">
    <property type="protein sequence ID" value="KAF9879578.1"/>
    <property type="molecule type" value="Genomic_DNA"/>
</dbReference>
<gene>
    <name evidence="3" type="ORF">CkaCkLH20_03121</name>
</gene>
<feature type="compositionally biased region" description="Polar residues" evidence="1">
    <location>
        <begin position="270"/>
        <end position="285"/>
    </location>
</feature>